<dbReference type="PANTHER" id="PTHR33175">
    <property type="entry name" value="DNA-BINDING PROTEIN HU"/>
    <property type="match status" value="1"/>
</dbReference>
<dbReference type="Pfam" id="PF00216">
    <property type="entry name" value="Bac_DNA_binding"/>
    <property type="match status" value="1"/>
</dbReference>
<organism evidence="6 7">
    <name type="scientific">Phocaeicola coprocola</name>
    <dbReference type="NCBI Taxonomy" id="310298"/>
    <lineage>
        <taxon>Bacteria</taxon>
        <taxon>Pseudomonadati</taxon>
        <taxon>Bacteroidota</taxon>
        <taxon>Bacteroidia</taxon>
        <taxon>Bacteroidales</taxon>
        <taxon>Bacteroidaceae</taxon>
        <taxon>Phocaeicola</taxon>
    </lineage>
</organism>
<feature type="domain" description="LysM" evidence="5">
    <location>
        <begin position="312"/>
        <end position="361"/>
    </location>
</feature>
<dbReference type="SMART" id="SM00411">
    <property type="entry name" value="BHL"/>
    <property type="match status" value="1"/>
</dbReference>
<dbReference type="GO" id="GO:0005829">
    <property type="term" value="C:cytosol"/>
    <property type="evidence" value="ECO:0007669"/>
    <property type="project" value="TreeGrafter"/>
</dbReference>
<sequence>MSDKFTQQDLTDLLAQRHEMNPADAEAFVRTLFALVEESVISDKYVKIKGLGTFKLIEVDARESIDINTGERIEIREHSRISFTPDSTMRETVNKPFSHFETVLLNENTHFDDLEETSELEDDTEGQEEETVETAFVEAEEASHSCLEGSTQTSPEVTVEAVAVEEKSDKQEDVSENVMQMPQDELPEIKEEPVRKNIFRLPWCMLATVLLAGVILGGIVVWSMFSGRRYIPESVVGILMEKQASGLKQDTIVRKPIQKDSVIQTQQIPHAKEDTVRESVAMSPTPEKTITPVVKRETLADTVEYAITGTKTTYTIRPGESLVRVAFKFYGNKKLWPYLVQHNKDIIKNADVVPVGTTIKIPELSPKADKK</sequence>
<dbReference type="EMBL" id="QRUU01000043">
    <property type="protein sequence ID" value="RGR94571.1"/>
    <property type="molecule type" value="Genomic_DNA"/>
</dbReference>
<keyword evidence="2" id="KW-0238">DNA-binding</keyword>
<dbReference type="InterPro" id="IPR036779">
    <property type="entry name" value="LysM_dom_sf"/>
</dbReference>
<keyword evidence="4" id="KW-0472">Membrane</keyword>
<dbReference type="SMART" id="SM00257">
    <property type="entry name" value="LysM"/>
    <property type="match status" value="1"/>
</dbReference>
<evidence type="ECO:0000256" key="3">
    <source>
        <dbReference type="RuleBase" id="RU003939"/>
    </source>
</evidence>
<comment type="similarity">
    <text evidence="1 3">Belongs to the bacterial histone-like protein family.</text>
</comment>
<evidence type="ECO:0000259" key="5">
    <source>
        <dbReference type="PROSITE" id="PS51782"/>
    </source>
</evidence>
<dbReference type="Proteomes" id="UP000285864">
    <property type="component" value="Unassembled WGS sequence"/>
</dbReference>
<reference evidence="6 7" key="1">
    <citation type="submission" date="2018-08" db="EMBL/GenBank/DDBJ databases">
        <title>A genome reference for cultivated species of the human gut microbiota.</title>
        <authorList>
            <person name="Zou Y."/>
            <person name="Xue W."/>
            <person name="Luo G."/>
        </authorList>
    </citation>
    <scope>NUCLEOTIDE SEQUENCE [LARGE SCALE GENOMIC DNA]</scope>
    <source>
        <strain evidence="6 7">AF24-2</strain>
    </source>
</reference>
<keyword evidence="4" id="KW-1133">Transmembrane helix</keyword>
<proteinExistence type="inferred from homology"/>
<evidence type="ECO:0000313" key="6">
    <source>
        <dbReference type="EMBL" id="RGR94571.1"/>
    </source>
</evidence>
<dbReference type="RefSeq" id="WP_118484796.1">
    <property type="nucleotide sequence ID" value="NZ_CAUELD010000105.1"/>
</dbReference>
<keyword evidence="4" id="KW-0812">Transmembrane</keyword>
<accession>A0A412GIA7</accession>
<protein>
    <submittedName>
        <fullName evidence="6">Peptidoglycan-binding protein LysM</fullName>
    </submittedName>
</protein>
<dbReference type="GO" id="GO:0030527">
    <property type="term" value="F:structural constituent of chromatin"/>
    <property type="evidence" value="ECO:0007669"/>
    <property type="project" value="InterPro"/>
</dbReference>
<dbReference type="PROSITE" id="PS51782">
    <property type="entry name" value="LYSM"/>
    <property type="match status" value="1"/>
</dbReference>
<evidence type="ECO:0000313" key="7">
    <source>
        <dbReference type="Proteomes" id="UP000285864"/>
    </source>
</evidence>
<dbReference type="Gene3D" id="3.10.350.10">
    <property type="entry name" value="LysM domain"/>
    <property type="match status" value="1"/>
</dbReference>
<dbReference type="CDD" id="cd13832">
    <property type="entry name" value="IHF"/>
    <property type="match status" value="1"/>
</dbReference>
<dbReference type="InterPro" id="IPR018392">
    <property type="entry name" value="LysM"/>
</dbReference>
<dbReference type="Gene3D" id="4.10.520.10">
    <property type="entry name" value="IHF-like DNA-binding proteins"/>
    <property type="match status" value="1"/>
</dbReference>
<dbReference type="AlphaFoldDB" id="A0A412GIA7"/>
<keyword evidence="7" id="KW-1185">Reference proteome</keyword>
<feature type="transmembrane region" description="Helical" evidence="4">
    <location>
        <begin position="203"/>
        <end position="225"/>
    </location>
</feature>
<name>A0A412GIA7_9BACT</name>
<dbReference type="InterPro" id="IPR010992">
    <property type="entry name" value="IHF-like_DNA-bd_dom_sf"/>
</dbReference>
<comment type="caution">
    <text evidence="6">The sequence shown here is derived from an EMBL/GenBank/DDBJ whole genome shotgun (WGS) entry which is preliminary data.</text>
</comment>
<dbReference type="PANTHER" id="PTHR33175:SF2">
    <property type="entry name" value="INTEGRATION HOST FACTOR SUBUNIT ALPHA"/>
    <property type="match status" value="1"/>
</dbReference>
<evidence type="ECO:0000256" key="1">
    <source>
        <dbReference type="ARBA" id="ARBA00010529"/>
    </source>
</evidence>
<dbReference type="InterPro" id="IPR000119">
    <property type="entry name" value="Hist_DNA-bd"/>
</dbReference>
<dbReference type="GO" id="GO:0003677">
    <property type="term" value="F:DNA binding"/>
    <property type="evidence" value="ECO:0007669"/>
    <property type="project" value="UniProtKB-KW"/>
</dbReference>
<gene>
    <name evidence="6" type="ORF">DWY20_10080</name>
</gene>
<dbReference type="SUPFAM" id="SSF47729">
    <property type="entry name" value="IHF-like DNA-binding proteins"/>
    <property type="match status" value="1"/>
</dbReference>
<evidence type="ECO:0000256" key="4">
    <source>
        <dbReference type="SAM" id="Phobius"/>
    </source>
</evidence>
<evidence type="ECO:0000256" key="2">
    <source>
        <dbReference type="ARBA" id="ARBA00023125"/>
    </source>
</evidence>